<dbReference type="SUPFAM" id="SSF55083">
    <property type="entry name" value="6-hydroxymethyl-7,8-dihydropterin pyrophosphokinase, HPPK"/>
    <property type="match status" value="1"/>
</dbReference>
<sequence>MAEEQNHTRTVLIAIGANLPLGERSALKSCEQAVQALRCVPGLELKAVSRWYESAPVPPSGQPVYVNGVVRGVTSLPPLALLDQLQAIETHQGRVRSVPNAARTLDLDIIAMEGVHLNTQRLSLPHPRAHERAFVLRPLHDVCPDWVHPLTHHTMEQMLRAVQGQEIRVIGE</sequence>
<keyword evidence="8" id="KW-0067">ATP-binding</keyword>
<dbReference type="InterPro" id="IPR035907">
    <property type="entry name" value="Hppk_sf"/>
</dbReference>
<gene>
    <name evidence="14" type="ORF">HK26_07690</name>
</gene>
<dbReference type="UniPathway" id="UPA00077">
    <property type="reaction ID" value="UER00155"/>
</dbReference>
<evidence type="ECO:0000256" key="3">
    <source>
        <dbReference type="ARBA" id="ARBA00013253"/>
    </source>
</evidence>
<dbReference type="AlphaFoldDB" id="A0A252BXM4"/>
<dbReference type="GO" id="GO:0046654">
    <property type="term" value="P:tetrahydrofolate biosynthetic process"/>
    <property type="evidence" value="ECO:0007669"/>
    <property type="project" value="UniProtKB-UniPathway"/>
</dbReference>
<evidence type="ECO:0000256" key="4">
    <source>
        <dbReference type="ARBA" id="ARBA00016218"/>
    </source>
</evidence>
<evidence type="ECO:0000256" key="9">
    <source>
        <dbReference type="ARBA" id="ARBA00022909"/>
    </source>
</evidence>
<proteinExistence type="inferred from homology"/>
<dbReference type="Proteomes" id="UP000194931">
    <property type="component" value="Unassembled WGS sequence"/>
</dbReference>
<dbReference type="PANTHER" id="PTHR43071">
    <property type="entry name" value="2-AMINO-4-HYDROXY-6-HYDROXYMETHYLDIHYDROPTERIDINE PYROPHOSPHOKINASE"/>
    <property type="match status" value="1"/>
</dbReference>
<evidence type="ECO:0000256" key="1">
    <source>
        <dbReference type="ARBA" id="ARBA00005051"/>
    </source>
</evidence>
<keyword evidence="6" id="KW-0547">Nucleotide-binding</keyword>
<dbReference type="InterPro" id="IPR000550">
    <property type="entry name" value="Hppk"/>
</dbReference>
<evidence type="ECO:0000256" key="6">
    <source>
        <dbReference type="ARBA" id="ARBA00022741"/>
    </source>
</evidence>
<evidence type="ECO:0000313" key="15">
    <source>
        <dbReference type="Proteomes" id="UP000194931"/>
    </source>
</evidence>
<dbReference type="eggNOG" id="COG0801">
    <property type="taxonomic scope" value="Bacteria"/>
</dbReference>
<keyword evidence="5" id="KW-0808">Transferase</keyword>
<dbReference type="EC" id="2.7.6.3" evidence="3"/>
<evidence type="ECO:0000256" key="10">
    <source>
        <dbReference type="ARBA" id="ARBA00029409"/>
    </source>
</evidence>
<keyword evidence="9" id="KW-0289">Folate biosynthesis</keyword>
<dbReference type="GO" id="GO:0003848">
    <property type="term" value="F:2-amino-4-hydroxy-6-hydroxymethyldihydropteridine diphosphokinase activity"/>
    <property type="evidence" value="ECO:0007669"/>
    <property type="project" value="UniProtKB-EC"/>
</dbReference>
<accession>A0A252BXM4</accession>
<dbReference type="GO" id="GO:0005524">
    <property type="term" value="F:ATP binding"/>
    <property type="evidence" value="ECO:0007669"/>
    <property type="project" value="UniProtKB-KW"/>
</dbReference>
<name>A0A252BXM4_9PROT</name>
<evidence type="ECO:0000256" key="8">
    <source>
        <dbReference type="ARBA" id="ARBA00022840"/>
    </source>
</evidence>
<dbReference type="GO" id="GO:0046656">
    <property type="term" value="P:folic acid biosynthetic process"/>
    <property type="evidence" value="ECO:0007669"/>
    <property type="project" value="UniProtKB-KW"/>
</dbReference>
<dbReference type="CDD" id="cd00483">
    <property type="entry name" value="HPPK"/>
    <property type="match status" value="1"/>
</dbReference>
<evidence type="ECO:0000256" key="2">
    <source>
        <dbReference type="ARBA" id="ARBA00005810"/>
    </source>
</evidence>
<evidence type="ECO:0000313" key="14">
    <source>
        <dbReference type="EMBL" id="OUJ13626.1"/>
    </source>
</evidence>
<dbReference type="Pfam" id="PF01288">
    <property type="entry name" value="HPPK"/>
    <property type="match status" value="1"/>
</dbReference>
<dbReference type="OrthoDB" id="9808041at2"/>
<protein>
    <recommendedName>
        <fullName evidence="4">2-amino-4-hydroxy-6-hydroxymethyldihydropteridine pyrophosphokinase</fullName>
        <ecNumber evidence="3">2.7.6.3</ecNumber>
    </recommendedName>
    <alternativeName>
        <fullName evidence="11">6-hydroxymethyl-7,8-dihydropterin pyrophosphokinase</fullName>
    </alternativeName>
    <alternativeName>
        <fullName evidence="12">7,8-dihydro-6-hydroxymethylpterin-pyrophosphokinase</fullName>
    </alternativeName>
</protein>
<dbReference type="PANTHER" id="PTHR43071:SF1">
    <property type="entry name" value="2-AMINO-4-HYDROXY-6-HYDROXYMETHYLDIHYDROPTERIDINE PYROPHOSPHOKINASE"/>
    <property type="match status" value="1"/>
</dbReference>
<comment type="function">
    <text evidence="10">Catalyzes the transfer of pyrophosphate from adenosine triphosphate (ATP) to 6-hydroxymethyl-7,8-dihydropterin, an enzymatic step in folate biosynthesis pathway.</text>
</comment>
<dbReference type="NCBIfam" id="TIGR01498">
    <property type="entry name" value="folK"/>
    <property type="match status" value="1"/>
</dbReference>
<organism evidence="14 15">
    <name type="scientific">Acetobacter okinawensis</name>
    <dbReference type="NCBI Taxonomy" id="1076594"/>
    <lineage>
        <taxon>Bacteria</taxon>
        <taxon>Pseudomonadati</taxon>
        <taxon>Pseudomonadota</taxon>
        <taxon>Alphaproteobacteria</taxon>
        <taxon>Acetobacterales</taxon>
        <taxon>Acetobacteraceae</taxon>
        <taxon>Acetobacter</taxon>
    </lineage>
</organism>
<evidence type="ECO:0000256" key="7">
    <source>
        <dbReference type="ARBA" id="ARBA00022777"/>
    </source>
</evidence>
<dbReference type="GO" id="GO:0016301">
    <property type="term" value="F:kinase activity"/>
    <property type="evidence" value="ECO:0007669"/>
    <property type="project" value="UniProtKB-KW"/>
</dbReference>
<comment type="similarity">
    <text evidence="2">Belongs to the HPPK family.</text>
</comment>
<dbReference type="Gene3D" id="3.30.70.560">
    <property type="entry name" value="7,8-Dihydro-6-hydroxymethylpterin-pyrophosphokinase HPPK"/>
    <property type="match status" value="1"/>
</dbReference>
<evidence type="ECO:0000256" key="12">
    <source>
        <dbReference type="ARBA" id="ARBA00033413"/>
    </source>
</evidence>
<dbReference type="EMBL" id="JOPJ01000004">
    <property type="protein sequence ID" value="OUJ13626.1"/>
    <property type="molecule type" value="Genomic_DNA"/>
</dbReference>
<evidence type="ECO:0000256" key="5">
    <source>
        <dbReference type="ARBA" id="ARBA00022679"/>
    </source>
</evidence>
<feature type="domain" description="7,8-dihydro-6-hydroxymethylpterin-pyrophosphokinase" evidence="13">
    <location>
        <begin position="13"/>
        <end position="144"/>
    </location>
</feature>
<comment type="caution">
    <text evidence="14">The sequence shown here is derived from an EMBL/GenBank/DDBJ whole genome shotgun (WGS) entry which is preliminary data.</text>
</comment>
<evidence type="ECO:0000259" key="13">
    <source>
        <dbReference type="Pfam" id="PF01288"/>
    </source>
</evidence>
<reference evidence="15" key="1">
    <citation type="submission" date="2014-06" db="EMBL/GenBank/DDBJ databases">
        <authorList>
            <person name="Winans N.J."/>
            <person name="Newell P.D."/>
            <person name="Douglas A.E."/>
        </authorList>
    </citation>
    <scope>NUCLEOTIDE SEQUENCE [LARGE SCALE GENOMIC DNA]</scope>
</reference>
<dbReference type="STRING" id="1236501.GCA_000613865_02486"/>
<keyword evidence="15" id="KW-1185">Reference proteome</keyword>
<dbReference type="RefSeq" id="WP_086638326.1">
    <property type="nucleotide sequence ID" value="NZ_JOPJ01000004.1"/>
</dbReference>
<keyword evidence="7 14" id="KW-0418">Kinase</keyword>
<evidence type="ECO:0000256" key="11">
    <source>
        <dbReference type="ARBA" id="ARBA00029766"/>
    </source>
</evidence>
<comment type="pathway">
    <text evidence="1">Cofactor biosynthesis; tetrahydrofolate biosynthesis; 2-amino-4-hydroxy-6-hydroxymethyl-7,8-dihydropteridine diphosphate from 7,8-dihydroneopterin triphosphate: step 4/4.</text>
</comment>